<proteinExistence type="predicted"/>
<organism evidence="1 2">
    <name type="scientific">Nonomuraea rhodomycinica</name>
    <dbReference type="NCBI Taxonomy" id="1712872"/>
    <lineage>
        <taxon>Bacteria</taxon>
        <taxon>Bacillati</taxon>
        <taxon>Actinomycetota</taxon>
        <taxon>Actinomycetes</taxon>
        <taxon>Streptosporangiales</taxon>
        <taxon>Streptosporangiaceae</taxon>
        <taxon>Nonomuraea</taxon>
    </lineage>
</organism>
<evidence type="ECO:0000313" key="1">
    <source>
        <dbReference type="EMBL" id="NUW44474.1"/>
    </source>
</evidence>
<gene>
    <name evidence="1" type="ORF">HT134_30755</name>
</gene>
<accession>A0A7Y6IU66</accession>
<dbReference type="Gene3D" id="3.30.460.10">
    <property type="entry name" value="Beta Polymerase, domain 2"/>
    <property type="match status" value="1"/>
</dbReference>
<dbReference type="RefSeq" id="WP_175603980.1">
    <property type="nucleotide sequence ID" value="NZ_JABWGO010000009.1"/>
</dbReference>
<dbReference type="PANTHER" id="PTHR34822:SF1">
    <property type="entry name" value="GRPB FAMILY PROTEIN"/>
    <property type="match status" value="1"/>
</dbReference>
<comment type="caution">
    <text evidence="1">The sequence shown here is derived from an EMBL/GenBank/DDBJ whole genome shotgun (WGS) entry which is preliminary data.</text>
</comment>
<evidence type="ECO:0000313" key="2">
    <source>
        <dbReference type="Proteomes" id="UP000546126"/>
    </source>
</evidence>
<sequence>MAEDIELIGGQERRDIKVVPYDAMWPRRFAQERERIIIALGPLARRVDHIGSTAVPGLAAKPIVDIDLSVPDANDEDAYLPRLVSAGYHLRVRQPGHRMVRTQDRAVHVHICTTGSDWERRHLLFRDWLRHDTADRELYGELKQRLAAQDWPDMNAYAAAKSPLIAEITEHAEAWARSTQWTPQPGPQPG</sequence>
<name>A0A7Y6IU66_9ACTN</name>
<reference evidence="1 2" key="1">
    <citation type="submission" date="2020-06" db="EMBL/GenBank/DDBJ databases">
        <authorList>
            <person name="Chanama M."/>
        </authorList>
    </citation>
    <scope>NUCLEOTIDE SEQUENCE [LARGE SCALE GENOMIC DNA]</scope>
    <source>
        <strain evidence="1 2">TBRC6557</strain>
    </source>
</reference>
<dbReference type="PANTHER" id="PTHR34822">
    <property type="entry name" value="GRPB DOMAIN PROTEIN (AFU_ORTHOLOGUE AFUA_1G01530)"/>
    <property type="match status" value="1"/>
</dbReference>
<dbReference type="SUPFAM" id="SSF81301">
    <property type="entry name" value="Nucleotidyltransferase"/>
    <property type="match status" value="1"/>
</dbReference>
<dbReference type="Pfam" id="PF04229">
    <property type="entry name" value="GrpB"/>
    <property type="match status" value="1"/>
</dbReference>
<protein>
    <submittedName>
        <fullName evidence="1">GrpB family protein</fullName>
    </submittedName>
</protein>
<dbReference type="InterPro" id="IPR007344">
    <property type="entry name" value="GrpB/CoaE"/>
</dbReference>
<keyword evidence="2" id="KW-1185">Reference proteome</keyword>
<dbReference type="AlphaFoldDB" id="A0A7Y6IU66"/>
<dbReference type="InterPro" id="IPR043519">
    <property type="entry name" value="NT_sf"/>
</dbReference>
<dbReference type="Proteomes" id="UP000546126">
    <property type="component" value="Unassembled WGS sequence"/>
</dbReference>
<dbReference type="EMBL" id="JABWGO010000009">
    <property type="protein sequence ID" value="NUW44474.1"/>
    <property type="molecule type" value="Genomic_DNA"/>
</dbReference>